<feature type="compositionally biased region" description="Polar residues" evidence="2">
    <location>
        <begin position="1182"/>
        <end position="1194"/>
    </location>
</feature>
<evidence type="ECO:0000259" key="4">
    <source>
        <dbReference type="SMART" id="SM01308"/>
    </source>
</evidence>
<dbReference type="InterPro" id="IPR029452">
    <property type="entry name" value="RICTOR_V"/>
</dbReference>
<dbReference type="InterPro" id="IPR016024">
    <property type="entry name" value="ARM-type_fold"/>
</dbReference>
<feature type="domain" description="Rapamycin-insensitive companion of mTOR N-terminal" evidence="4">
    <location>
        <begin position="58"/>
        <end position="439"/>
    </location>
</feature>
<feature type="compositionally biased region" description="Basic residues" evidence="2">
    <location>
        <begin position="9"/>
        <end position="20"/>
    </location>
</feature>
<evidence type="ECO:0000259" key="5">
    <source>
        <dbReference type="SMART" id="SM01310"/>
    </source>
</evidence>
<dbReference type="InterPro" id="IPR011989">
    <property type="entry name" value="ARM-like"/>
</dbReference>
<dbReference type="PANTHER" id="PTHR13298">
    <property type="entry name" value="CYTOSOLIC REGULATOR PIANISSIMO"/>
    <property type="match status" value="1"/>
</dbReference>
<dbReference type="Pfam" id="PF14666">
    <property type="entry name" value="RICTOR_M"/>
    <property type="match status" value="1"/>
</dbReference>
<feature type="compositionally biased region" description="Polar residues" evidence="2">
    <location>
        <begin position="1081"/>
        <end position="1104"/>
    </location>
</feature>
<feature type="compositionally biased region" description="Basic and acidic residues" evidence="2">
    <location>
        <begin position="1120"/>
        <end position="1134"/>
    </location>
</feature>
<evidence type="ECO:0000259" key="3">
    <source>
        <dbReference type="SMART" id="SM01307"/>
    </source>
</evidence>
<dbReference type="InterPro" id="IPR029451">
    <property type="entry name" value="RICTOR_M"/>
</dbReference>
<dbReference type="GO" id="GO:0038203">
    <property type="term" value="P:TORC2 signaling"/>
    <property type="evidence" value="ECO:0007669"/>
    <property type="project" value="TreeGrafter"/>
</dbReference>
<feature type="region of interest" description="Disordered" evidence="2">
    <location>
        <begin position="1250"/>
        <end position="1295"/>
    </location>
</feature>
<dbReference type="GO" id="GO:0031932">
    <property type="term" value="C:TORC2 complex"/>
    <property type="evidence" value="ECO:0007669"/>
    <property type="project" value="InterPro"/>
</dbReference>
<proteinExistence type="inferred from homology"/>
<protein>
    <submittedName>
        <fullName evidence="6">Rapamycin-insensitive companion of mTOR</fullName>
    </submittedName>
</protein>
<dbReference type="EMBL" id="GEDV01009667">
    <property type="protein sequence ID" value="JAP78890.1"/>
    <property type="molecule type" value="Transcribed_RNA"/>
</dbReference>
<organism evidence="6">
    <name type="scientific">Rhipicephalus appendiculatus</name>
    <name type="common">Brown ear tick</name>
    <dbReference type="NCBI Taxonomy" id="34631"/>
    <lineage>
        <taxon>Eukaryota</taxon>
        <taxon>Metazoa</taxon>
        <taxon>Ecdysozoa</taxon>
        <taxon>Arthropoda</taxon>
        <taxon>Chelicerata</taxon>
        <taxon>Arachnida</taxon>
        <taxon>Acari</taxon>
        <taxon>Parasitiformes</taxon>
        <taxon>Ixodida</taxon>
        <taxon>Ixodoidea</taxon>
        <taxon>Ixodidae</taxon>
        <taxon>Rhipicephalinae</taxon>
        <taxon>Rhipicephalus</taxon>
        <taxon>Rhipicephalus</taxon>
    </lineage>
</organism>
<dbReference type="Pfam" id="PF14663">
    <property type="entry name" value="RasGEF_N_2"/>
    <property type="match status" value="1"/>
</dbReference>
<dbReference type="SMART" id="SM01307">
    <property type="entry name" value="RICTOR_M"/>
    <property type="match status" value="1"/>
</dbReference>
<dbReference type="Pfam" id="PF14668">
    <property type="entry name" value="RICTOR_V"/>
    <property type="match status" value="1"/>
</dbReference>
<comment type="similarity">
    <text evidence="1">Belongs to the RICTOR family.</text>
</comment>
<dbReference type="InterPro" id="IPR028268">
    <property type="entry name" value="Pianissimo_fam"/>
</dbReference>
<reference evidence="6" key="1">
    <citation type="journal article" date="2016" name="Ticks Tick Borne Dis.">
        <title>De novo assembly and annotation of the salivary gland transcriptome of Rhipicephalus appendiculatus male and female ticks during blood feeding.</title>
        <authorList>
            <person name="de Castro M.H."/>
            <person name="de Klerk D."/>
            <person name="Pienaar R."/>
            <person name="Latif A.A."/>
            <person name="Rees D.J."/>
            <person name="Mans B.J."/>
        </authorList>
    </citation>
    <scope>NUCLEOTIDE SEQUENCE</scope>
    <source>
        <tissue evidence="6">Salivary glands</tissue>
    </source>
</reference>
<evidence type="ECO:0000256" key="1">
    <source>
        <dbReference type="ARBA" id="ARBA00008878"/>
    </source>
</evidence>
<feature type="region of interest" description="Disordered" evidence="2">
    <location>
        <begin position="1161"/>
        <end position="1232"/>
    </location>
</feature>
<feature type="compositionally biased region" description="Low complexity" evidence="2">
    <location>
        <begin position="1212"/>
        <end position="1232"/>
    </location>
</feature>
<dbReference type="InterPro" id="IPR028267">
    <property type="entry name" value="Pianissimo_N"/>
</dbReference>
<feature type="domain" description="Rapamycin-insensitive companion of mTOR" evidence="5">
    <location>
        <begin position="928"/>
        <end position="1000"/>
    </location>
</feature>
<dbReference type="SMART" id="SM01308">
    <property type="entry name" value="RICTOR_N"/>
    <property type="match status" value="1"/>
</dbReference>
<dbReference type="GO" id="GO:0043539">
    <property type="term" value="F:protein serine/threonine kinase activator activity"/>
    <property type="evidence" value="ECO:0007669"/>
    <property type="project" value="TreeGrafter"/>
</dbReference>
<dbReference type="SMART" id="SM01310">
    <property type="entry name" value="RICTOR_V"/>
    <property type="match status" value="1"/>
</dbReference>
<feature type="region of interest" description="Disordered" evidence="2">
    <location>
        <begin position="1081"/>
        <end position="1144"/>
    </location>
</feature>
<name>A0A131YKC2_RHIAP</name>
<evidence type="ECO:0000313" key="6">
    <source>
        <dbReference type="EMBL" id="JAP78890.1"/>
    </source>
</evidence>
<dbReference type="InterPro" id="IPR029453">
    <property type="entry name" value="Rictor_IV"/>
</dbReference>
<feature type="domain" description="Rapamycin-insensitive companion of mTOR middle" evidence="3">
    <location>
        <begin position="530"/>
        <end position="750"/>
    </location>
</feature>
<dbReference type="PANTHER" id="PTHR13298:SF11">
    <property type="entry name" value="RAPAMYCIN-INSENSITIVE COMPANION OF MTOR"/>
    <property type="match status" value="1"/>
</dbReference>
<sequence>MAHVMFRQRSSRGGRSLRRRHDSEEETVHLDLTKGVADNLREILIYLVRQDGSKQRKLAYLNCLVKLSPKITPETELGLTLEDIFCCLRVLLVHEASEVRAGCLRALRHLVRDIDAVRALVASHIPRLVARALDAALESRTERLQALRLVRRLVAVAPLELPAQLARSLVAVAADGAKETDDLVRACLATICELALLNPKLCVDTGGFRTLLQSVLDCHHPPLAEAMLGIIFHSINDPATRQLLSRDIDLEYLVAPFTDSHFKYAPDTPENNLGYDRVLRFQSSRIAMTSVLRSWPGMVYFCKPPPSGLQSLVEVLCLPLPDTRKNIIELLYDVFCLRTPEWTSDFETALKSADRTAIRESWKLYEGFVVAEACDLLPPPSKHRSNLVGNYLALLLLAFVQAGILEALVEVIVSSEDALAIQATILLAELLYMASVYLPSEASRHCHCLPTLMSQAAAFGSPQEKRIRASTAVARLSRLHALRRKSTTPSSLFLDQLLQFCSPTKHRSANQDFCEAAGKVRLNACLRKETDESALHSIRDSQVLVREYNSWDWHLVSSLLKWPSESLRALSENTHKTFIRRLVLFYKPSSRQFSLMETKRECANQVITVGCQLFEFLLEADEGRATEFIEDFLIDLCNCLHEAQLPGAAMSALLGPSRMLAMVSHAYFLFVGRLGSSSKGSRLLERLGVYQHIVTLVTLEGHDLYLKLALASMDYTKPGFARSLLSTALTTKCEEARLYATKFLRVLLRLELLDFRKWVMELLVIQLCDPNRAVMLTAASILDEACDVKENLEALIALRPVLLSFGDRGLLLHIRFLSVPSGFKYMLEAELLAHQLRKWDEVDNLRYVKIVEDAISQAVTWHQRGEDGTYGRRSSNTRLKVQDVFAPPHLYGQMVQHKEGLEYLQKHGSLERHFETVIAGDMSNEEALLRLKASLWTVGNVGTSPEGFALVADADVLPSVVKMAQESPIYSIRGVCFYVLCLLASTGDSVEYLSGLGWDCVQHKHNEVWPVASDALRAVKTSPAPLRAHTWSISSAGSQQNEMLTASALHRRFHGSAASSLSCVDAGETPQRRTLNFVSEQAKSQAESNSGVRHSQTLPRNVTLSPRHDALVASSRRPRSSSDCRPGEARHDAEGETTQGQVYKSPEAVAVHPSVAECRLLSVPDSSKDRSSSLGGSRDSGTETSFTEKSSSNPEVKGERSDSNESAITTGTSKSRSDSCTDSTTSGVSSCDENAATARTVQTLSPIASSTSLSTLGGNRGDGAVMPRRPRGFVGGVRTLSRSSTSTSPVSPDSPVLMYTSARDVAGYATLRAVREASSMRRRRKRVCSVGCDGTEPHGELFSPPSFAGWSLDRSGFYIGEEPYPDDTTSIRTMSMSSTASAATARSSAGRSEERFMGLCVPVDTALIFSVYDHGQPSTAGNGEDKLSEVTENVEERSDGFELHTTRECLLCHSVERVAKMKERLAGSPEKSVSPVGAVSPTIEENCSVDVREAVIGAFAFSRSSQTRRNRKSGDRSAEMDYDPIAVRREMLKYIANLNSSVIMKGSEQALLTLKQKYPSAFQDVCLYSEVCLLMSRYRYRLGARTLLQELFFDLSLEKQFFEEAECILRIPHVVVMPPKEESEA</sequence>
<feature type="region of interest" description="Disordered" evidence="2">
    <location>
        <begin position="1"/>
        <end position="22"/>
    </location>
</feature>
<evidence type="ECO:0000256" key="2">
    <source>
        <dbReference type="SAM" id="MobiDB-lite"/>
    </source>
</evidence>
<dbReference type="GO" id="GO:0051897">
    <property type="term" value="P:positive regulation of phosphatidylinositol 3-kinase/protein kinase B signal transduction"/>
    <property type="evidence" value="ECO:0007669"/>
    <property type="project" value="TreeGrafter"/>
</dbReference>
<dbReference type="SMART" id="SM01303">
    <property type="entry name" value="RasGEF_N_2"/>
    <property type="match status" value="1"/>
</dbReference>
<dbReference type="SUPFAM" id="SSF48371">
    <property type="entry name" value="ARM repeat"/>
    <property type="match status" value="1"/>
</dbReference>
<dbReference type="Pfam" id="PF14664">
    <property type="entry name" value="RICTOR_N"/>
    <property type="match status" value="1"/>
</dbReference>
<accession>A0A131YKC2</accession>
<dbReference type="Gene3D" id="1.25.10.10">
    <property type="entry name" value="Leucine-rich Repeat Variant"/>
    <property type="match status" value="1"/>
</dbReference>
<feature type="compositionally biased region" description="Low complexity" evidence="2">
    <location>
        <begin position="1276"/>
        <end position="1295"/>
    </location>
</feature>